<sequence>MSEDQLNHLSRLTKGPNETSHCSSLKSNSFIMDFITDFHEDQLNDFKSSSSLQFSKSSISQVIDPSTVIVNKTDQKYQFADNVSMKTISDLSFNEIEGNGEIPNQAWRMSEAVTSAKNSFADDFRDKFHKGSIHQSSFAVPNKMYCPQCDCEVATVVGFQVVEPDLLSRLEMFCQSLRCCVSQSLKIKHELIHMCRACRKVLVRISAE</sequence>
<gene>
    <name evidence="2" type="ORF">SteCoe_7888</name>
</gene>
<reference evidence="2 3" key="1">
    <citation type="submission" date="2016-11" db="EMBL/GenBank/DDBJ databases">
        <title>The macronuclear genome of Stentor coeruleus: a giant cell with tiny introns.</title>
        <authorList>
            <person name="Slabodnick M."/>
            <person name="Ruby J.G."/>
            <person name="Reiff S.B."/>
            <person name="Swart E.C."/>
            <person name="Gosai S."/>
            <person name="Prabakaran S."/>
            <person name="Witkowska E."/>
            <person name="Larue G.E."/>
            <person name="Fisher S."/>
            <person name="Freeman R.M."/>
            <person name="Gunawardena J."/>
            <person name="Chu W."/>
            <person name="Stover N.A."/>
            <person name="Gregory B.D."/>
            <person name="Nowacki M."/>
            <person name="Derisi J."/>
            <person name="Roy S.W."/>
            <person name="Marshall W.F."/>
            <person name="Sood P."/>
        </authorList>
    </citation>
    <scope>NUCLEOTIDE SEQUENCE [LARGE SCALE GENOMIC DNA]</scope>
    <source>
        <strain evidence="2">WM001</strain>
    </source>
</reference>
<dbReference type="AlphaFoldDB" id="A0A1R2CLK3"/>
<evidence type="ECO:0008006" key="4">
    <source>
        <dbReference type="Google" id="ProtNLM"/>
    </source>
</evidence>
<evidence type="ECO:0000313" key="2">
    <source>
        <dbReference type="EMBL" id="OMJ89899.1"/>
    </source>
</evidence>
<accession>A0A1R2CLK3</accession>
<name>A0A1R2CLK3_9CILI</name>
<keyword evidence="3" id="KW-1185">Reference proteome</keyword>
<comment type="caution">
    <text evidence="2">The sequence shown here is derived from an EMBL/GenBank/DDBJ whole genome shotgun (WGS) entry which is preliminary data.</text>
</comment>
<proteinExistence type="predicted"/>
<organism evidence="2 3">
    <name type="scientific">Stentor coeruleus</name>
    <dbReference type="NCBI Taxonomy" id="5963"/>
    <lineage>
        <taxon>Eukaryota</taxon>
        <taxon>Sar</taxon>
        <taxon>Alveolata</taxon>
        <taxon>Ciliophora</taxon>
        <taxon>Postciliodesmatophora</taxon>
        <taxon>Heterotrichea</taxon>
        <taxon>Heterotrichida</taxon>
        <taxon>Stentoridae</taxon>
        <taxon>Stentor</taxon>
    </lineage>
</organism>
<dbReference type="EMBL" id="MPUH01000115">
    <property type="protein sequence ID" value="OMJ89899.1"/>
    <property type="molecule type" value="Genomic_DNA"/>
</dbReference>
<dbReference type="Proteomes" id="UP000187209">
    <property type="component" value="Unassembled WGS sequence"/>
</dbReference>
<evidence type="ECO:0000313" key="3">
    <source>
        <dbReference type="Proteomes" id="UP000187209"/>
    </source>
</evidence>
<protein>
    <recommendedName>
        <fullName evidence="4">LITAF domain-containing protein</fullName>
    </recommendedName>
</protein>
<feature type="region of interest" description="Disordered" evidence="1">
    <location>
        <begin position="1"/>
        <end position="23"/>
    </location>
</feature>
<evidence type="ECO:0000256" key="1">
    <source>
        <dbReference type="SAM" id="MobiDB-lite"/>
    </source>
</evidence>